<comment type="caution">
    <text evidence="2">The sequence shown here is derived from an EMBL/GenBank/DDBJ whole genome shotgun (WGS) entry which is preliminary data.</text>
</comment>
<dbReference type="AlphaFoldDB" id="A0A0F9G7Y7"/>
<feature type="compositionally biased region" description="Low complexity" evidence="1">
    <location>
        <begin position="109"/>
        <end position="123"/>
    </location>
</feature>
<evidence type="ECO:0000256" key="1">
    <source>
        <dbReference type="SAM" id="MobiDB-lite"/>
    </source>
</evidence>
<evidence type="ECO:0000313" key="2">
    <source>
        <dbReference type="EMBL" id="KKL65615.1"/>
    </source>
</evidence>
<proteinExistence type="predicted"/>
<sequence>MTDQAELRDVLKFERYPRLNELLSRGGMPGVDYLIAPQGRYTYWYERHWEQTKGVPTVFYVNDIPAVLLCRGVPAAGMGQGDALCHYSVDTDFDKLLGIEKEPVDGAQETTETPAETETVLEA</sequence>
<name>A0A0F9G7Y7_9ZZZZ</name>
<dbReference type="EMBL" id="LAZR01027478">
    <property type="protein sequence ID" value="KKL65615.1"/>
    <property type="molecule type" value="Genomic_DNA"/>
</dbReference>
<reference evidence="2" key="1">
    <citation type="journal article" date="2015" name="Nature">
        <title>Complex archaea that bridge the gap between prokaryotes and eukaryotes.</title>
        <authorList>
            <person name="Spang A."/>
            <person name="Saw J.H."/>
            <person name="Jorgensen S.L."/>
            <person name="Zaremba-Niedzwiedzka K."/>
            <person name="Martijn J."/>
            <person name="Lind A.E."/>
            <person name="van Eijk R."/>
            <person name="Schleper C."/>
            <person name="Guy L."/>
            <person name="Ettema T.J."/>
        </authorList>
    </citation>
    <scope>NUCLEOTIDE SEQUENCE</scope>
</reference>
<gene>
    <name evidence="2" type="ORF">LCGC14_2153220</name>
</gene>
<protein>
    <submittedName>
        <fullName evidence="2">Uncharacterized protein</fullName>
    </submittedName>
</protein>
<accession>A0A0F9G7Y7</accession>
<feature type="region of interest" description="Disordered" evidence="1">
    <location>
        <begin position="102"/>
        <end position="123"/>
    </location>
</feature>
<organism evidence="2">
    <name type="scientific">marine sediment metagenome</name>
    <dbReference type="NCBI Taxonomy" id="412755"/>
    <lineage>
        <taxon>unclassified sequences</taxon>
        <taxon>metagenomes</taxon>
        <taxon>ecological metagenomes</taxon>
    </lineage>
</organism>